<evidence type="ECO:0000313" key="2">
    <source>
        <dbReference type="RefSeq" id="XP_022815764.1"/>
    </source>
</evidence>
<evidence type="ECO:0000313" key="1">
    <source>
        <dbReference type="Proteomes" id="UP000301870"/>
    </source>
</evidence>
<dbReference type="AlphaFoldDB" id="A0A9J7DSY8"/>
<dbReference type="GeneID" id="111349034"/>
<dbReference type="OrthoDB" id="10014409at2759"/>
<organism evidence="1 2">
    <name type="scientific">Spodoptera litura</name>
    <name type="common">Asian cotton leafworm</name>
    <dbReference type="NCBI Taxonomy" id="69820"/>
    <lineage>
        <taxon>Eukaryota</taxon>
        <taxon>Metazoa</taxon>
        <taxon>Ecdysozoa</taxon>
        <taxon>Arthropoda</taxon>
        <taxon>Hexapoda</taxon>
        <taxon>Insecta</taxon>
        <taxon>Pterygota</taxon>
        <taxon>Neoptera</taxon>
        <taxon>Endopterygota</taxon>
        <taxon>Lepidoptera</taxon>
        <taxon>Glossata</taxon>
        <taxon>Ditrysia</taxon>
        <taxon>Noctuoidea</taxon>
        <taxon>Noctuidae</taxon>
        <taxon>Amphipyrinae</taxon>
        <taxon>Spodoptera</taxon>
    </lineage>
</organism>
<dbReference type="PANTHER" id="PTHR47027:SF20">
    <property type="entry name" value="REVERSE TRANSCRIPTASE-LIKE PROTEIN WITH RNA-DIRECTED DNA POLYMERASE DOMAIN"/>
    <property type="match status" value="1"/>
</dbReference>
<dbReference type="Proteomes" id="UP000301870">
    <property type="component" value="Chromosome 8"/>
</dbReference>
<name>A0A9J7DSY8_SPOLT</name>
<dbReference type="RefSeq" id="XP_022815764.1">
    <property type="nucleotide sequence ID" value="XM_022959996.1"/>
</dbReference>
<reference evidence="2" key="1">
    <citation type="submission" date="2025-08" db="UniProtKB">
        <authorList>
            <consortium name="RefSeq"/>
        </authorList>
    </citation>
    <scope>IDENTIFICATION</scope>
    <source>
        <strain evidence="2">Ishihara</strain>
        <tissue evidence="2">Whole body</tissue>
    </source>
</reference>
<dbReference type="PANTHER" id="PTHR47027">
    <property type="entry name" value="REVERSE TRANSCRIPTASE DOMAIN-CONTAINING PROTEIN"/>
    <property type="match status" value="1"/>
</dbReference>
<sequence length="213" mass="24607">MVLMSPSIGALRRLIAVCEDYAVNHGLKYNVTKSELMVFKAGSLTYPCIPDVALCGEPLRRVDKFKYLGHWVTEDLKDNCDIERERRSLAVRCNMLARRFARCTKPVKVTLFKAYCQSFYTCSLWVSFTRRAYSDLRVQYNNALRVLLRLPWRCSASGMFADNNIDSFSAIIRKRCASLMARVRGGTNSILSVFVDRWDSPMWGRWIRLHAEI</sequence>
<keyword evidence="1" id="KW-1185">Reference proteome</keyword>
<proteinExistence type="predicted"/>
<accession>A0A9J7DSY8</accession>
<gene>
    <name evidence="2" type="primary">LOC111349034</name>
</gene>
<dbReference type="KEGG" id="sliu:111349034"/>
<protein>
    <submittedName>
        <fullName evidence="2">Uncharacterized protein LOC111349034</fullName>
    </submittedName>
</protein>